<dbReference type="RefSeq" id="WP_347607218.1">
    <property type="nucleotide sequence ID" value="NZ_JBDPZC010000001.1"/>
</dbReference>
<dbReference type="PANTHER" id="PTHR11364">
    <property type="entry name" value="THIOSULFATE SULFERTANSFERASE"/>
    <property type="match status" value="1"/>
</dbReference>
<dbReference type="CDD" id="cd01448">
    <property type="entry name" value="TST_Repeat_1"/>
    <property type="match status" value="1"/>
</dbReference>
<dbReference type="SMART" id="SM00450">
    <property type="entry name" value="RHOD"/>
    <property type="match status" value="2"/>
</dbReference>
<dbReference type="Proteomes" id="UP001462640">
    <property type="component" value="Unassembled WGS sequence"/>
</dbReference>
<dbReference type="InterPro" id="IPR036873">
    <property type="entry name" value="Rhodanese-like_dom_sf"/>
</dbReference>
<dbReference type="EMBL" id="JBDPZC010000001">
    <property type="protein sequence ID" value="MEO3712266.1"/>
    <property type="molecule type" value="Genomic_DNA"/>
</dbReference>
<keyword evidence="5" id="KW-1185">Reference proteome</keyword>
<dbReference type="InterPro" id="IPR045078">
    <property type="entry name" value="TST/MPST-like"/>
</dbReference>
<keyword evidence="1 4" id="KW-0808">Transferase</keyword>
<evidence type="ECO:0000256" key="2">
    <source>
        <dbReference type="ARBA" id="ARBA00022737"/>
    </source>
</evidence>
<dbReference type="PANTHER" id="PTHR11364:SF27">
    <property type="entry name" value="SULFURTRANSFERASE"/>
    <property type="match status" value="1"/>
</dbReference>
<dbReference type="InterPro" id="IPR001307">
    <property type="entry name" value="Thiosulphate_STrfase_CS"/>
</dbReference>
<dbReference type="Gene3D" id="3.40.250.10">
    <property type="entry name" value="Rhodanese-like domain"/>
    <property type="match status" value="2"/>
</dbReference>
<sequence length="284" mass="30100">MSHTTLISAQELQALQAAARPLLLLDVSFDLADTAAGERAYAQGHLPGAHYLHLDRDLSGAKAAEGQVFTGRHPLPEPAAFAQRLAALGLDAGMQVVAYDGQGGMYAARVWWMLRWLGHEAVAVLDGGLAAWQAAGGALGTDLPATRAGSFQASASLAPSIQADSLQAQLGRVRLLDARAGERYRGEVEPLDKQAGHIPGALNRFFKDNLQADGRFKPADALRADFEALLPPFAASEVVHQCGSGVTACHNLLAMEHAGLRGSRLYPGSWSEWSADPRRPVAQG</sequence>
<name>A0ABV0GB51_9BURK</name>
<keyword evidence="2" id="KW-0677">Repeat</keyword>
<dbReference type="PROSITE" id="PS50206">
    <property type="entry name" value="RHODANESE_3"/>
    <property type="match status" value="2"/>
</dbReference>
<organism evidence="4 5">
    <name type="scientific">Roseateles flavus</name>
    <dbReference type="NCBI Taxonomy" id="3149041"/>
    <lineage>
        <taxon>Bacteria</taxon>
        <taxon>Pseudomonadati</taxon>
        <taxon>Pseudomonadota</taxon>
        <taxon>Betaproteobacteria</taxon>
        <taxon>Burkholderiales</taxon>
        <taxon>Sphaerotilaceae</taxon>
        <taxon>Roseateles</taxon>
    </lineage>
</organism>
<dbReference type="Pfam" id="PF00581">
    <property type="entry name" value="Rhodanese"/>
    <property type="match status" value="2"/>
</dbReference>
<dbReference type="CDD" id="cd01449">
    <property type="entry name" value="TST_Repeat_2"/>
    <property type="match status" value="1"/>
</dbReference>
<dbReference type="InterPro" id="IPR001763">
    <property type="entry name" value="Rhodanese-like_dom"/>
</dbReference>
<dbReference type="EC" id="2.8.1.-" evidence="4"/>
<gene>
    <name evidence="4" type="ORF">ABDJ40_05730</name>
</gene>
<accession>A0ABV0GB51</accession>
<evidence type="ECO:0000313" key="5">
    <source>
        <dbReference type="Proteomes" id="UP001462640"/>
    </source>
</evidence>
<feature type="domain" description="Rhodanese" evidence="3">
    <location>
        <begin position="169"/>
        <end position="282"/>
    </location>
</feature>
<dbReference type="PROSITE" id="PS00380">
    <property type="entry name" value="RHODANESE_1"/>
    <property type="match status" value="1"/>
</dbReference>
<protein>
    <submittedName>
        <fullName evidence="4">Sulfurtransferase</fullName>
        <ecNumber evidence="4">2.8.1.-</ecNumber>
    </submittedName>
</protein>
<comment type="caution">
    <text evidence="4">The sequence shown here is derived from an EMBL/GenBank/DDBJ whole genome shotgun (WGS) entry which is preliminary data.</text>
</comment>
<dbReference type="GO" id="GO:0016740">
    <property type="term" value="F:transferase activity"/>
    <property type="evidence" value="ECO:0007669"/>
    <property type="project" value="UniProtKB-KW"/>
</dbReference>
<reference evidence="4 5" key="1">
    <citation type="submission" date="2024-05" db="EMBL/GenBank/DDBJ databases">
        <title>Roseateles sp. 2.12 16S ribosomal RNA gene Genome sequencing and assembly.</title>
        <authorList>
            <person name="Woo H."/>
        </authorList>
    </citation>
    <scope>NUCLEOTIDE SEQUENCE [LARGE SCALE GENOMIC DNA]</scope>
    <source>
        <strain evidence="4 5">2.12</strain>
    </source>
</reference>
<dbReference type="SUPFAM" id="SSF52821">
    <property type="entry name" value="Rhodanese/Cell cycle control phosphatase"/>
    <property type="match status" value="2"/>
</dbReference>
<evidence type="ECO:0000313" key="4">
    <source>
        <dbReference type="EMBL" id="MEO3712266.1"/>
    </source>
</evidence>
<evidence type="ECO:0000256" key="1">
    <source>
        <dbReference type="ARBA" id="ARBA00022679"/>
    </source>
</evidence>
<proteinExistence type="predicted"/>
<evidence type="ECO:0000259" key="3">
    <source>
        <dbReference type="PROSITE" id="PS50206"/>
    </source>
</evidence>
<feature type="domain" description="Rhodanese" evidence="3">
    <location>
        <begin position="18"/>
        <end position="141"/>
    </location>
</feature>